<dbReference type="RefSeq" id="WP_189065640.1">
    <property type="nucleotide sequence ID" value="NZ_BMQM01000020.1"/>
</dbReference>
<dbReference type="InterPro" id="IPR016053">
    <property type="entry name" value="Haem_Oase-like"/>
</dbReference>
<gene>
    <name evidence="1" type="ORF">GCM10008959_28270</name>
</gene>
<dbReference type="CDD" id="cd19166">
    <property type="entry name" value="HemeO-bac"/>
    <property type="match status" value="1"/>
</dbReference>
<dbReference type="InterPro" id="IPR016084">
    <property type="entry name" value="Haem_Oase-like_multi-hlx"/>
</dbReference>
<accession>A0ABQ2RWY0</accession>
<keyword evidence="2" id="KW-1185">Reference proteome</keyword>
<name>A0ABQ2RWY0_9DEIO</name>
<organism evidence="1 2">
    <name type="scientific">Deinococcus seoulensis</name>
    <dbReference type="NCBI Taxonomy" id="1837379"/>
    <lineage>
        <taxon>Bacteria</taxon>
        <taxon>Thermotogati</taxon>
        <taxon>Deinococcota</taxon>
        <taxon>Deinococci</taxon>
        <taxon>Deinococcales</taxon>
        <taxon>Deinococcaceae</taxon>
        <taxon>Deinococcus</taxon>
    </lineage>
</organism>
<sequence length="208" mass="22363">MILPQLKTRTRVQHEQAEASLNLMDPLLTRGEYVRVLRHMWTLYVPLEDRLGALLGPANRAALDWPARLKRPLLERDLRDLGSPLPDRALHPDALDFLHAEADAWGAAYVLEGATLGGQLLRRHLHTALDLGNGGAAFYGSYGELVGPRWKAFGAALEARGAADPDPQGFAERAVQAAGRTFALFITPGAAVPAGQPSARPGQVGGAL</sequence>
<comment type="caution">
    <text evidence="1">The sequence shown here is derived from an EMBL/GenBank/DDBJ whole genome shotgun (WGS) entry which is preliminary data.</text>
</comment>
<evidence type="ECO:0000313" key="1">
    <source>
        <dbReference type="EMBL" id="GGR64462.1"/>
    </source>
</evidence>
<dbReference type="Proteomes" id="UP000634308">
    <property type="component" value="Unassembled WGS sequence"/>
</dbReference>
<dbReference type="EMBL" id="BMQM01000020">
    <property type="protein sequence ID" value="GGR64462.1"/>
    <property type="molecule type" value="Genomic_DNA"/>
</dbReference>
<dbReference type="Pfam" id="PF01126">
    <property type="entry name" value="Heme_oxygenase"/>
    <property type="match status" value="1"/>
</dbReference>
<protein>
    <submittedName>
        <fullName evidence="1">Heme oxygenase</fullName>
    </submittedName>
</protein>
<evidence type="ECO:0000313" key="2">
    <source>
        <dbReference type="Proteomes" id="UP000634308"/>
    </source>
</evidence>
<proteinExistence type="predicted"/>
<reference evidence="2" key="1">
    <citation type="journal article" date="2019" name="Int. J. Syst. Evol. Microbiol.">
        <title>The Global Catalogue of Microorganisms (GCM) 10K type strain sequencing project: providing services to taxonomists for standard genome sequencing and annotation.</title>
        <authorList>
            <consortium name="The Broad Institute Genomics Platform"/>
            <consortium name="The Broad Institute Genome Sequencing Center for Infectious Disease"/>
            <person name="Wu L."/>
            <person name="Ma J."/>
        </authorList>
    </citation>
    <scope>NUCLEOTIDE SEQUENCE [LARGE SCALE GENOMIC DNA]</scope>
    <source>
        <strain evidence="2">JCM 31404</strain>
    </source>
</reference>
<dbReference type="Gene3D" id="1.20.910.10">
    <property type="entry name" value="Heme oxygenase-like"/>
    <property type="match status" value="1"/>
</dbReference>
<dbReference type="SUPFAM" id="SSF48613">
    <property type="entry name" value="Heme oxygenase-like"/>
    <property type="match status" value="1"/>
</dbReference>